<dbReference type="eggNOG" id="ENOG503173X">
    <property type="taxonomic scope" value="Bacteria"/>
</dbReference>
<dbReference type="AlphaFoldDB" id="K0E1P6"/>
<geneLocation type="plasmid" evidence="1 2">
    <name>pSYMBR3459</name>
</geneLocation>
<proteinExistence type="predicted"/>
<dbReference type="PATRIC" id="fig|1229205.11.peg.7110"/>
<evidence type="ECO:0000313" key="1">
    <source>
        <dbReference type="EMBL" id="AFT90363.1"/>
    </source>
</evidence>
<keyword evidence="1" id="KW-0614">Plasmid</keyword>
<dbReference type="HOGENOM" id="CLU_1988447_0_0_4"/>
<dbReference type="Proteomes" id="UP000010105">
    <property type="component" value="Plasmid pSYMBR3459"/>
</dbReference>
<reference evidence="1 2" key="1">
    <citation type="journal article" date="2012" name="J. Bacteriol.">
        <title>Complete Genome Sequence of Burkholderia phenoliruptrix BR3459a (CLA1), a Heat-Tolerant, Nitrogen-Fixing Symbiont of Mimosa flocculosa.</title>
        <authorList>
            <person name="de Oliveira Cunha C."/>
            <person name="Goda Zuleta L.F."/>
            <person name="Paula de Almeida L.G."/>
            <person name="Prioli Ciapina L."/>
            <person name="Lustrino Borges W."/>
            <person name="Pitard R.M."/>
            <person name="Baldani J.I."/>
            <person name="Straliotto R."/>
            <person name="de Faria S.M."/>
            <person name="Hungria M."/>
            <person name="Sousa Cavada B."/>
            <person name="Mercante F.M."/>
            <person name="Ribeiro de Vasconcelos A.T."/>
        </authorList>
    </citation>
    <scope>NUCLEOTIDE SEQUENCE [LARGE SCALE GENOMIC DNA]</scope>
    <source>
        <strain evidence="1 2">BR3459a</strain>
        <plasmid evidence="1 2">pSYMBR3459</plasmid>
    </source>
</reference>
<sequence>MKRARLHRFQPETDEAMYREELLHSNDLGHCLPGHRLTNVFRVVSREATPVSSAIESHLKGANGCIERWTIVRTGDVLEHKITVTGLSEREARELRDKLRSLDGSLKTHLEHLLEVRNKGISQAS</sequence>
<accession>K0E1P6</accession>
<evidence type="ECO:0000313" key="2">
    <source>
        <dbReference type="Proteomes" id="UP000010105"/>
    </source>
</evidence>
<dbReference type="KEGG" id="bpx:BUPH_08386"/>
<name>K0E1P6_9BURK</name>
<dbReference type="EMBL" id="CP003865">
    <property type="protein sequence ID" value="AFT90363.1"/>
    <property type="molecule type" value="Genomic_DNA"/>
</dbReference>
<gene>
    <name evidence="1" type="ORF">BUPH_08386</name>
</gene>
<organism evidence="1 2">
    <name type="scientific">Paraburkholderia phenoliruptrix BR3459a</name>
    <dbReference type="NCBI Taxonomy" id="1229205"/>
    <lineage>
        <taxon>Bacteria</taxon>
        <taxon>Pseudomonadati</taxon>
        <taxon>Pseudomonadota</taxon>
        <taxon>Betaproteobacteria</taxon>
        <taxon>Burkholderiales</taxon>
        <taxon>Burkholderiaceae</taxon>
        <taxon>Paraburkholderia</taxon>
    </lineage>
</organism>
<protein>
    <submittedName>
        <fullName evidence="1">Uncharacterized protein</fullName>
    </submittedName>
</protein>